<protein>
    <recommendedName>
        <fullName evidence="1">Reverse transcriptase zinc-binding domain-containing protein</fullName>
    </recommendedName>
</protein>
<organism evidence="2 3">
    <name type="scientific">Linum trigynum</name>
    <dbReference type="NCBI Taxonomy" id="586398"/>
    <lineage>
        <taxon>Eukaryota</taxon>
        <taxon>Viridiplantae</taxon>
        <taxon>Streptophyta</taxon>
        <taxon>Embryophyta</taxon>
        <taxon>Tracheophyta</taxon>
        <taxon>Spermatophyta</taxon>
        <taxon>Magnoliopsida</taxon>
        <taxon>eudicotyledons</taxon>
        <taxon>Gunneridae</taxon>
        <taxon>Pentapetalae</taxon>
        <taxon>rosids</taxon>
        <taxon>fabids</taxon>
        <taxon>Malpighiales</taxon>
        <taxon>Linaceae</taxon>
        <taxon>Linum</taxon>
    </lineage>
</organism>
<sequence>MDLAGSPKLRNFAWRFASGFLPIFTVLLCKKLITSMTCHVCSVGEENLQNCFSECRIAIGVWRLARKEPFRLQLAAFDHTNAWKS</sequence>
<dbReference type="InterPro" id="IPR026960">
    <property type="entry name" value="RVT-Znf"/>
</dbReference>
<keyword evidence="3" id="KW-1185">Reference proteome</keyword>
<reference evidence="2 3" key="1">
    <citation type="submission" date="2024-04" db="EMBL/GenBank/DDBJ databases">
        <authorList>
            <person name="Fracassetti M."/>
        </authorList>
    </citation>
    <scope>NUCLEOTIDE SEQUENCE [LARGE SCALE GENOMIC DNA]</scope>
</reference>
<dbReference type="Pfam" id="PF13966">
    <property type="entry name" value="zf-RVT"/>
    <property type="match status" value="1"/>
</dbReference>
<evidence type="ECO:0000313" key="2">
    <source>
        <dbReference type="EMBL" id="CAL1399662.1"/>
    </source>
</evidence>
<feature type="domain" description="Reverse transcriptase zinc-binding" evidence="1">
    <location>
        <begin position="6"/>
        <end position="62"/>
    </location>
</feature>
<evidence type="ECO:0000313" key="3">
    <source>
        <dbReference type="Proteomes" id="UP001497516"/>
    </source>
</evidence>
<accession>A0AAV2FNW0</accession>
<name>A0AAV2FNW0_9ROSI</name>
<dbReference type="AlphaFoldDB" id="A0AAV2FNW0"/>
<proteinExistence type="predicted"/>
<dbReference type="EMBL" id="OZ034820">
    <property type="protein sequence ID" value="CAL1399662.1"/>
    <property type="molecule type" value="Genomic_DNA"/>
</dbReference>
<gene>
    <name evidence="2" type="ORF">LTRI10_LOCUS39837</name>
</gene>
<dbReference type="Proteomes" id="UP001497516">
    <property type="component" value="Chromosome 7"/>
</dbReference>
<evidence type="ECO:0000259" key="1">
    <source>
        <dbReference type="Pfam" id="PF13966"/>
    </source>
</evidence>